<dbReference type="AlphaFoldDB" id="A0A1L6ZLK8"/>
<name>A0A1L6ZLK8_BACIA</name>
<feature type="domain" description="Knr4/Smi1-like" evidence="1">
    <location>
        <begin position="17"/>
        <end position="145"/>
    </location>
</feature>
<dbReference type="SUPFAM" id="SSF160631">
    <property type="entry name" value="SMI1/KNR4-like"/>
    <property type="match status" value="1"/>
</dbReference>
<dbReference type="SMART" id="SM00860">
    <property type="entry name" value="SMI1_KNR4"/>
    <property type="match status" value="1"/>
</dbReference>
<dbReference type="InterPro" id="IPR037883">
    <property type="entry name" value="Knr4/Smi1-like_sf"/>
</dbReference>
<proteinExistence type="predicted"/>
<evidence type="ECO:0000313" key="3">
    <source>
        <dbReference type="Proteomes" id="UP000185426"/>
    </source>
</evidence>
<organism evidence="2 3">
    <name type="scientific">Bacillus safensis</name>
    <dbReference type="NCBI Taxonomy" id="561879"/>
    <lineage>
        <taxon>Bacteria</taxon>
        <taxon>Bacillati</taxon>
        <taxon>Bacillota</taxon>
        <taxon>Bacilli</taxon>
        <taxon>Bacillales</taxon>
        <taxon>Bacillaceae</taxon>
        <taxon>Bacillus</taxon>
    </lineage>
</organism>
<protein>
    <submittedName>
        <fullName evidence="2">SMI1 / KNR4 family protein</fullName>
    </submittedName>
</protein>
<dbReference type="InterPro" id="IPR018958">
    <property type="entry name" value="Knr4/Smi1-like_dom"/>
</dbReference>
<evidence type="ECO:0000313" key="2">
    <source>
        <dbReference type="EMBL" id="APT47416.1"/>
    </source>
</evidence>
<evidence type="ECO:0000259" key="1">
    <source>
        <dbReference type="SMART" id="SM00860"/>
    </source>
</evidence>
<dbReference type="EMBL" id="CP015607">
    <property type="protein sequence ID" value="APT47416.1"/>
    <property type="molecule type" value="Genomic_DNA"/>
</dbReference>
<sequence length="281" mass="32868">MKSFWEIDEEGYHTLKKINAEEIAKAEKKLGVTLPDTYKKLILEQNGGYIVHNAFPTTHSNSWAEDHIQFNHLLGIAEDEGIMDSAYLIKEWELPEGLVLINGDGHTWVAMDYRKTKENPAIHYFDVEMEEDFKLADSFDEFIQGLYTAEYTVDEEAEEVEYELPEVYLSKEEFEAILKMEEPHTYDIYKLECYPMLEIKEIEWFFKKLRDYIPSVKDELTLHEVASSIDSLLLQNQKRMPKSEELIKILQQIIKFLGNHEMPEVVNVSENLAMKVEDLSS</sequence>
<reference evidence="2 3" key="1">
    <citation type="submission" date="2016-05" db="EMBL/GenBank/DDBJ databases">
        <title>Complete Genome and Methylome Analysis of Psychrotrophic Bacterial Isolates from Antarctic Lake Untersee.</title>
        <authorList>
            <person name="Fomenkov A."/>
            <person name="Akimov V.N."/>
            <person name="Vasilyeva L.V."/>
            <person name="Andersen D."/>
            <person name="Vincze T."/>
            <person name="Roberts R.J."/>
        </authorList>
    </citation>
    <scope>NUCLEOTIDE SEQUENCE [LARGE SCALE GENOMIC DNA]</scope>
    <source>
        <strain evidence="2 3">U14-5</strain>
    </source>
</reference>
<dbReference type="Proteomes" id="UP000185426">
    <property type="component" value="Chromosome"/>
</dbReference>
<dbReference type="RefSeq" id="WP_075623169.1">
    <property type="nucleotide sequence ID" value="NZ_CP015607.1"/>
</dbReference>
<dbReference type="Pfam" id="PF09346">
    <property type="entry name" value="SMI1_KNR4"/>
    <property type="match status" value="1"/>
</dbReference>
<gene>
    <name evidence="2" type="ORF">BSA145_17010</name>
</gene>
<dbReference type="Gene3D" id="3.40.1580.10">
    <property type="entry name" value="SMI1/KNR4-like"/>
    <property type="match status" value="1"/>
</dbReference>
<accession>A0A1L6ZLK8</accession>